<dbReference type="RefSeq" id="WP_243536910.1">
    <property type="nucleotide sequence ID" value="NZ_CP093442.1"/>
</dbReference>
<dbReference type="Proteomes" id="UP000830116">
    <property type="component" value="Chromosome"/>
</dbReference>
<protein>
    <submittedName>
        <fullName evidence="1">Uncharacterized protein</fullName>
    </submittedName>
</protein>
<dbReference type="EMBL" id="CP093442">
    <property type="protein sequence ID" value="UOF00736.1"/>
    <property type="molecule type" value="Genomic_DNA"/>
</dbReference>
<sequence>MGDGSSSGKSLVQSLKNEWSLFWEAFQGDAETKTQNAFETGKLEILSLDEIRDITKALLQDRKKINQKMESLYKEIDLNSAKLESLRLVGGEEEPVLNRINELSDLGQSMSNALSKLDQKLKEFRDKEIQIQEDLITT</sequence>
<evidence type="ECO:0000313" key="2">
    <source>
        <dbReference type="Proteomes" id="UP000830116"/>
    </source>
</evidence>
<name>A0ABY4CAM3_9BACT</name>
<evidence type="ECO:0000313" key="1">
    <source>
        <dbReference type="EMBL" id="UOF00736.1"/>
    </source>
</evidence>
<accession>A0ABY4CAM3</accession>
<reference evidence="1" key="1">
    <citation type="submission" date="2022-03" db="EMBL/GenBank/DDBJ databases">
        <title>Genome Identification and Characterization of new species Bdellovibrio reynosense LBG001 sp. nov. from a Mexico soil sample.</title>
        <authorList>
            <person name="Camilli A."/>
            <person name="Ajao Y."/>
            <person name="Guo X."/>
        </authorList>
    </citation>
    <scope>NUCLEOTIDE SEQUENCE</scope>
    <source>
        <strain evidence="1">LBG001</strain>
    </source>
</reference>
<proteinExistence type="predicted"/>
<keyword evidence="2" id="KW-1185">Reference proteome</keyword>
<gene>
    <name evidence="1" type="ORF">MNR06_13620</name>
</gene>
<organism evidence="1 2">
    <name type="scientific">Bdellovibrio reynosensis</name>
    <dbReference type="NCBI Taxonomy" id="2835041"/>
    <lineage>
        <taxon>Bacteria</taxon>
        <taxon>Pseudomonadati</taxon>
        <taxon>Bdellovibrionota</taxon>
        <taxon>Bdellovibrionia</taxon>
        <taxon>Bdellovibrionales</taxon>
        <taxon>Pseudobdellovibrionaceae</taxon>
        <taxon>Bdellovibrio</taxon>
    </lineage>
</organism>